<sequence>MNPTSILRGRPRLLRASGMAHLEALVHGSPTPSMSDIIWFLLVAKDEVSSSENKL</sequence>
<gene>
    <name evidence="1" type="ORF">PAXRUDRAFT_826404</name>
</gene>
<name>A0A0D0DEQ1_9AGAM</name>
<reference evidence="2" key="2">
    <citation type="submission" date="2015-01" db="EMBL/GenBank/DDBJ databases">
        <title>Evolutionary Origins and Diversification of the Mycorrhizal Mutualists.</title>
        <authorList>
            <consortium name="DOE Joint Genome Institute"/>
            <consortium name="Mycorrhizal Genomics Consortium"/>
            <person name="Kohler A."/>
            <person name="Kuo A."/>
            <person name="Nagy L.G."/>
            <person name="Floudas D."/>
            <person name="Copeland A."/>
            <person name="Barry K.W."/>
            <person name="Cichocki N."/>
            <person name="Veneault-Fourrey C."/>
            <person name="LaButti K."/>
            <person name="Lindquist E.A."/>
            <person name="Lipzen A."/>
            <person name="Lundell T."/>
            <person name="Morin E."/>
            <person name="Murat C."/>
            <person name="Riley R."/>
            <person name="Ohm R."/>
            <person name="Sun H."/>
            <person name="Tunlid A."/>
            <person name="Henrissat B."/>
            <person name="Grigoriev I.V."/>
            <person name="Hibbett D.S."/>
            <person name="Martin F."/>
        </authorList>
    </citation>
    <scope>NUCLEOTIDE SEQUENCE [LARGE SCALE GENOMIC DNA]</scope>
    <source>
        <strain evidence="2">Ve08.2h10</strain>
    </source>
</reference>
<dbReference type="EMBL" id="KN825008">
    <property type="protein sequence ID" value="KIK96022.1"/>
    <property type="molecule type" value="Genomic_DNA"/>
</dbReference>
<dbReference type="AlphaFoldDB" id="A0A0D0DEQ1"/>
<dbReference type="InParanoid" id="A0A0D0DEQ1"/>
<organism evidence="1 2">
    <name type="scientific">Paxillus rubicundulus Ve08.2h10</name>
    <dbReference type="NCBI Taxonomy" id="930991"/>
    <lineage>
        <taxon>Eukaryota</taxon>
        <taxon>Fungi</taxon>
        <taxon>Dikarya</taxon>
        <taxon>Basidiomycota</taxon>
        <taxon>Agaricomycotina</taxon>
        <taxon>Agaricomycetes</taxon>
        <taxon>Agaricomycetidae</taxon>
        <taxon>Boletales</taxon>
        <taxon>Paxilineae</taxon>
        <taxon>Paxillaceae</taxon>
        <taxon>Paxillus</taxon>
    </lineage>
</organism>
<evidence type="ECO:0000313" key="2">
    <source>
        <dbReference type="Proteomes" id="UP000054538"/>
    </source>
</evidence>
<dbReference type="HOGENOM" id="CLU_3033031_0_0_1"/>
<proteinExistence type="predicted"/>
<protein>
    <submittedName>
        <fullName evidence="1">Uncharacterized protein</fullName>
    </submittedName>
</protein>
<keyword evidence="2" id="KW-1185">Reference proteome</keyword>
<evidence type="ECO:0000313" key="1">
    <source>
        <dbReference type="EMBL" id="KIK96022.1"/>
    </source>
</evidence>
<accession>A0A0D0DEQ1</accession>
<dbReference type="Proteomes" id="UP000054538">
    <property type="component" value="Unassembled WGS sequence"/>
</dbReference>
<reference evidence="1 2" key="1">
    <citation type="submission" date="2014-04" db="EMBL/GenBank/DDBJ databases">
        <authorList>
            <consortium name="DOE Joint Genome Institute"/>
            <person name="Kuo A."/>
            <person name="Kohler A."/>
            <person name="Jargeat P."/>
            <person name="Nagy L.G."/>
            <person name="Floudas D."/>
            <person name="Copeland A."/>
            <person name="Barry K.W."/>
            <person name="Cichocki N."/>
            <person name="Veneault-Fourrey C."/>
            <person name="LaButti K."/>
            <person name="Lindquist E.A."/>
            <person name="Lipzen A."/>
            <person name="Lundell T."/>
            <person name="Morin E."/>
            <person name="Murat C."/>
            <person name="Sun H."/>
            <person name="Tunlid A."/>
            <person name="Henrissat B."/>
            <person name="Grigoriev I.V."/>
            <person name="Hibbett D.S."/>
            <person name="Martin F."/>
            <person name="Nordberg H.P."/>
            <person name="Cantor M.N."/>
            <person name="Hua S.X."/>
        </authorList>
    </citation>
    <scope>NUCLEOTIDE SEQUENCE [LARGE SCALE GENOMIC DNA]</scope>
    <source>
        <strain evidence="1 2">Ve08.2h10</strain>
    </source>
</reference>